<dbReference type="AlphaFoldDB" id="A0AAW0PPI8"/>
<reference evidence="2" key="1">
    <citation type="submission" date="2024-04" db="EMBL/GenBank/DDBJ databases">
        <title>Salinicola lusitanus LLJ914,a marine bacterium isolated from the Okinawa Trough.</title>
        <authorList>
            <person name="Li J."/>
        </authorList>
    </citation>
    <scope>NUCLEOTIDE SEQUENCE [LARGE SCALE GENOMIC DNA]</scope>
</reference>
<proteinExistence type="predicted"/>
<name>A0AAW0PPI8_9GOBI</name>
<keyword evidence="2" id="KW-1185">Reference proteome</keyword>
<protein>
    <submittedName>
        <fullName evidence="1">Uncharacterized protein</fullName>
    </submittedName>
</protein>
<dbReference type="Proteomes" id="UP001460270">
    <property type="component" value="Unassembled WGS sequence"/>
</dbReference>
<evidence type="ECO:0000313" key="2">
    <source>
        <dbReference type="Proteomes" id="UP001460270"/>
    </source>
</evidence>
<organism evidence="1 2">
    <name type="scientific">Mugilogobius chulae</name>
    <name type="common">yellowstripe goby</name>
    <dbReference type="NCBI Taxonomy" id="88201"/>
    <lineage>
        <taxon>Eukaryota</taxon>
        <taxon>Metazoa</taxon>
        <taxon>Chordata</taxon>
        <taxon>Craniata</taxon>
        <taxon>Vertebrata</taxon>
        <taxon>Euteleostomi</taxon>
        <taxon>Actinopterygii</taxon>
        <taxon>Neopterygii</taxon>
        <taxon>Teleostei</taxon>
        <taxon>Neoteleostei</taxon>
        <taxon>Acanthomorphata</taxon>
        <taxon>Gobiaria</taxon>
        <taxon>Gobiiformes</taxon>
        <taxon>Gobioidei</taxon>
        <taxon>Gobiidae</taxon>
        <taxon>Gobionellinae</taxon>
        <taxon>Mugilogobius</taxon>
    </lineage>
</organism>
<accession>A0AAW0PPI8</accession>
<sequence length="215" mass="23387">MDWDNAQIINQETNKYKRWIKEAAEMRKRGPRTLNRDEGALTLLYVEQLLQRPPSGGGRGQCDRGVVSVTGAWSGGVVSPVDLTGPLGWSRLGTAADETRHHGNSSGGSSDDASGVRFLSRVDQHVKLQVALWLFRWRCGSSDDASGWVCACSRGDSGSVTMTTLAVALQVVLWLFRWRCGSVTMATVALQVMRQVGFVSVAVATLAVALLPRRL</sequence>
<comment type="caution">
    <text evidence="1">The sequence shown here is derived from an EMBL/GenBank/DDBJ whole genome shotgun (WGS) entry which is preliminary data.</text>
</comment>
<gene>
    <name evidence="1" type="ORF">WMY93_006756</name>
</gene>
<dbReference type="EMBL" id="JBBPFD010000004">
    <property type="protein sequence ID" value="KAK7930361.1"/>
    <property type="molecule type" value="Genomic_DNA"/>
</dbReference>
<evidence type="ECO:0000313" key="1">
    <source>
        <dbReference type="EMBL" id="KAK7930361.1"/>
    </source>
</evidence>